<accession>A0ABU7FVA8</accession>
<dbReference type="RefSeq" id="WP_329512397.1">
    <property type="nucleotide sequence ID" value="NZ_BAAAYZ010000047.1"/>
</dbReference>
<evidence type="ECO:0000256" key="1">
    <source>
        <dbReference type="SAM" id="MobiDB-lite"/>
    </source>
</evidence>
<feature type="region of interest" description="Disordered" evidence="1">
    <location>
        <begin position="67"/>
        <end position="118"/>
    </location>
</feature>
<feature type="compositionally biased region" description="Polar residues" evidence="1">
    <location>
        <begin position="83"/>
        <end position="95"/>
    </location>
</feature>
<dbReference type="EMBL" id="JAYWVC010000303">
    <property type="protein sequence ID" value="MED7828035.1"/>
    <property type="molecule type" value="Genomic_DNA"/>
</dbReference>
<keyword evidence="2" id="KW-0472">Membrane</keyword>
<feature type="compositionally biased region" description="Basic and acidic residues" evidence="1">
    <location>
        <begin position="109"/>
        <end position="118"/>
    </location>
</feature>
<evidence type="ECO:0000313" key="4">
    <source>
        <dbReference type="Proteomes" id="UP001333996"/>
    </source>
</evidence>
<organism evidence="3 4">
    <name type="scientific">Streptomyces chiangmaiensis</name>
    <dbReference type="NCBI Taxonomy" id="766497"/>
    <lineage>
        <taxon>Bacteria</taxon>
        <taxon>Bacillati</taxon>
        <taxon>Actinomycetota</taxon>
        <taxon>Actinomycetes</taxon>
        <taxon>Kitasatosporales</taxon>
        <taxon>Streptomycetaceae</taxon>
        <taxon>Streptomyces</taxon>
    </lineage>
</organism>
<evidence type="ECO:0000313" key="3">
    <source>
        <dbReference type="EMBL" id="MED7828035.1"/>
    </source>
</evidence>
<keyword evidence="2" id="KW-0812">Transmembrane</keyword>
<evidence type="ECO:0000256" key="2">
    <source>
        <dbReference type="SAM" id="Phobius"/>
    </source>
</evidence>
<name>A0ABU7FVA8_9ACTN</name>
<keyword evidence="4" id="KW-1185">Reference proteome</keyword>
<dbReference type="Proteomes" id="UP001333996">
    <property type="component" value="Unassembled WGS sequence"/>
</dbReference>
<keyword evidence="2" id="KW-1133">Transmembrane helix</keyword>
<comment type="caution">
    <text evidence="3">The sequence shown here is derived from an EMBL/GenBank/DDBJ whole genome shotgun (WGS) entry which is preliminary data.</text>
</comment>
<feature type="transmembrane region" description="Helical" evidence="2">
    <location>
        <begin position="21"/>
        <end position="40"/>
    </location>
</feature>
<sequence length="118" mass="12002">MALLPFSRGPGHPASRPPKNGVFLWACVLALICGATTLLVLLGMPVAAAVTTVSSLALVATQVVNTHQDNRKNDPGQDAASPAAQQSVTPESLGSSPAALGTAAADELLPERRHDGQA</sequence>
<gene>
    <name evidence="3" type="ORF">VXC91_40665</name>
</gene>
<proteinExistence type="predicted"/>
<protein>
    <recommendedName>
        <fullName evidence="5">Secreted protein</fullName>
    </recommendedName>
</protein>
<reference evidence="3" key="1">
    <citation type="submission" date="2024-01" db="EMBL/GenBank/DDBJ databases">
        <title>First draft genome sequence data of TA4-1, the type strain of Gram-positive actinobacterium Streptomyces chiangmaiensis.</title>
        <authorList>
            <person name="Yasawong M."/>
            <person name="Nantapong N."/>
        </authorList>
    </citation>
    <scope>NUCLEOTIDE SEQUENCE</scope>
    <source>
        <strain evidence="3">TA4-1</strain>
    </source>
</reference>
<evidence type="ECO:0008006" key="5">
    <source>
        <dbReference type="Google" id="ProtNLM"/>
    </source>
</evidence>